<comment type="similarity">
    <text evidence="2 12">Belongs to the binding-protein-dependent transport system permease family.</text>
</comment>
<feature type="domain" description="ABC transmembrane type-1" evidence="13">
    <location>
        <begin position="51"/>
        <end position="250"/>
    </location>
</feature>
<comment type="function">
    <text evidence="10">Part of the ABC transporter complex WtpABC involved in molybdate/tungstate import. Probably responsible for the translocation of the substrate across the membrane.</text>
</comment>
<dbReference type="SUPFAM" id="SSF161098">
    <property type="entry name" value="MetI-like"/>
    <property type="match status" value="1"/>
</dbReference>
<dbReference type="eggNOG" id="arCOG00164">
    <property type="taxonomic scope" value="Archaea"/>
</dbReference>
<keyword evidence="6 12" id="KW-0812">Transmembrane</keyword>
<sequence>MKKYDYTTIFFAIMGSFLVLFILIPILNLMVSSNLGAISANLHDPQVISSLFVSVYSALIATIIALIFGVPLAYILARHDFFGKGLVESIIDIPIVIPHTVTGIALLLIFTSTGIIGAPLSKLGIIFTNSISGIILAMLFVSASFVVNSAREGFESVDPRMEKVARTLGSGTLRTFFVISFPLALRSIVVGAILCWARAISEFGAIIILAFYPLAASTLIYERFVQFGLSDSTPVAIILISICLALFIVVRLLIKGWRSYDKN</sequence>
<dbReference type="InterPro" id="IPR053405">
    <property type="entry name" value="Mo/W_ABC_Transporter_Permease"/>
</dbReference>
<feature type="transmembrane region" description="Helical" evidence="12">
    <location>
        <begin position="6"/>
        <end position="31"/>
    </location>
</feature>
<keyword evidence="3 12" id="KW-0813">Transport</keyword>
<feature type="transmembrane region" description="Helical" evidence="12">
    <location>
        <begin position="51"/>
        <end position="76"/>
    </location>
</feature>
<dbReference type="NCBIfam" id="NF040839">
    <property type="entry name" value="tungstate_WtpB"/>
    <property type="match status" value="1"/>
</dbReference>
<keyword evidence="8 12" id="KW-0472">Membrane</keyword>
<dbReference type="PROSITE" id="PS50928">
    <property type="entry name" value="ABC_TM1"/>
    <property type="match status" value="1"/>
</dbReference>
<comment type="subcellular location">
    <subcellularLocation>
        <location evidence="1 12">Cell membrane</location>
        <topology evidence="1 12">Multi-pass membrane protein</topology>
    </subcellularLocation>
</comment>
<evidence type="ECO:0000256" key="6">
    <source>
        <dbReference type="ARBA" id="ARBA00022692"/>
    </source>
</evidence>
<gene>
    <name evidence="14" type="ordered locus">Metbo_1093</name>
</gene>
<dbReference type="EMBL" id="CP002551">
    <property type="protein sequence ID" value="ADZ09338.1"/>
    <property type="molecule type" value="Genomic_DNA"/>
</dbReference>
<reference evidence="14 15" key="2">
    <citation type="journal article" date="2014" name="Int. J. Syst. Evol. Microbiol.">
        <title>Methanobacterium paludis sp. nov. and a novel strain of Methanobacterium lacus isolated from northern peatlands.</title>
        <authorList>
            <person name="Cadillo-Quiroz H."/>
            <person name="Brauer S.L."/>
            <person name="Goodson N."/>
            <person name="Yavitt J.B."/>
            <person name="Zinder S.H."/>
        </authorList>
    </citation>
    <scope>NUCLEOTIDE SEQUENCE [LARGE SCALE GENOMIC DNA]</scope>
    <source>
        <strain evidence="14 15">AL-21</strain>
    </source>
</reference>
<dbReference type="InterPro" id="IPR000515">
    <property type="entry name" value="MetI-like"/>
</dbReference>
<dbReference type="Proteomes" id="UP000007490">
    <property type="component" value="Chromosome"/>
</dbReference>
<protein>
    <recommendedName>
        <fullName evidence="11">Molybdate/tungstate transport system permease protein WtpB</fullName>
    </recommendedName>
</protein>
<evidence type="ECO:0000256" key="3">
    <source>
        <dbReference type="ARBA" id="ARBA00022448"/>
    </source>
</evidence>
<evidence type="ECO:0000256" key="12">
    <source>
        <dbReference type="RuleBase" id="RU363032"/>
    </source>
</evidence>
<proteinExistence type="inferred from homology"/>
<keyword evidence="15" id="KW-1185">Reference proteome</keyword>
<reference evidence="15" key="1">
    <citation type="submission" date="2011-02" db="EMBL/GenBank/DDBJ databases">
        <title>Complete sequence of Methanobacterium sp. AL-21.</title>
        <authorList>
            <consortium name="US DOE Joint Genome Institute"/>
            <person name="Lucas S."/>
            <person name="Copeland A."/>
            <person name="Lapidus A."/>
            <person name="Cheng J.-F."/>
            <person name="Goodwin L."/>
            <person name="Pitluck S."/>
            <person name="Chertkov O."/>
            <person name="Detter J.C."/>
            <person name="Han C."/>
            <person name="Tapia R."/>
            <person name="Land M."/>
            <person name="Hauser L."/>
            <person name="Kyrpides N."/>
            <person name="Ivanova N."/>
            <person name="Mikhailova N."/>
            <person name="Pagani I."/>
            <person name="Cadillo-Quiroz H."/>
            <person name="Imachi H."/>
            <person name="Zinder S."/>
            <person name="Liu W."/>
            <person name="Woyke T."/>
        </authorList>
    </citation>
    <scope>NUCLEOTIDE SEQUENCE [LARGE SCALE GENOMIC DNA]</scope>
    <source>
        <strain evidence="15">AL-21</strain>
    </source>
</reference>
<feature type="transmembrane region" description="Helical" evidence="12">
    <location>
        <begin position="203"/>
        <end position="221"/>
    </location>
</feature>
<feature type="transmembrane region" description="Helical" evidence="12">
    <location>
        <begin position="233"/>
        <end position="254"/>
    </location>
</feature>
<evidence type="ECO:0000256" key="11">
    <source>
        <dbReference type="ARBA" id="ARBA00044785"/>
    </source>
</evidence>
<feature type="transmembrane region" description="Helical" evidence="12">
    <location>
        <begin position="96"/>
        <end position="116"/>
    </location>
</feature>
<dbReference type="CDD" id="cd06261">
    <property type="entry name" value="TM_PBP2"/>
    <property type="match status" value="1"/>
</dbReference>
<dbReference type="GO" id="GO:0005886">
    <property type="term" value="C:plasma membrane"/>
    <property type="evidence" value="ECO:0007669"/>
    <property type="project" value="UniProtKB-SubCell"/>
</dbReference>
<organism evidence="14 15">
    <name type="scientific">Methanobacterium lacus (strain AL-21)</name>
    <dbReference type="NCBI Taxonomy" id="877455"/>
    <lineage>
        <taxon>Archaea</taxon>
        <taxon>Methanobacteriati</taxon>
        <taxon>Methanobacteriota</taxon>
        <taxon>Methanomada group</taxon>
        <taxon>Methanobacteria</taxon>
        <taxon>Methanobacteriales</taxon>
        <taxon>Methanobacteriaceae</taxon>
        <taxon>Methanobacterium</taxon>
    </lineage>
</organism>
<dbReference type="Gene3D" id="1.10.3720.10">
    <property type="entry name" value="MetI-like"/>
    <property type="match status" value="1"/>
</dbReference>
<keyword evidence="5" id="KW-0500">Molybdenum</keyword>
<feature type="transmembrane region" description="Helical" evidence="12">
    <location>
        <begin position="123"/>
        <end position="147"/>
    </location>
</feature>
<comment type="subunit">
    <text evidence="9">The complex is composed of two ATP-binding proteins (WtpC), two transmembrane proteins (WtpB) and a solute-binding protein (WtpA).</text>
</comment>
<feature type="transmembrane region" description="Helical" evidence="12">
    <location>
        <begin position="176"/>
        <end position="196"/>
    </location>
</feature>
<evidence type="ECO:0000256" key="9">
    <source>
        <dbReference type="ARBA" id="ARBA00038781"/>
    </source>
</evidence>
<dbReference type="PANTHER" id="PTHR30183:SF3">
    <property type="entry name" value="MOLYBDENUM TRANSPORT SYSTEM PERMEASE PROTEIN MODB"/>
    <property type="match status" value="1"/>
</dbReference>
<accession>F0T5U5</accession>
<evidence type="ECO:0000313" key="15">
    <source>
        <dbReference type="Proteomes" id="UP000007490"/>
    </source>
</evidence>
<evidence type="ECO:0000256" key="10">
    <source>
        <dbReference type="ARBA" id="ARBA00044744"/>
    </source>
</evidence>
<dbReference type="PANTHER" id="PTHR30183">
    <property type="entry name" value="MOLYBDENUM TRANSPORT SYSTEM PERMEASE PROTEIN MODB"/>
    <property type="match status" value="1"/>
</dbReference>
<evidence type="ECO:0000256" key="1">
    <source>
        <dbReference type="ARBA" id="ARBA00004651"/>
    </source>
</evidence>
<evidence type="ECO:0000256" key="7">
    <source>
        <dbReference type="ARBA" id="ARBA00022989"/>
    </source>
</evidence>
<dbReference type="KEGG" id="mel:Metbo_1093"/>
<dbReference type="Pfam" id="PF00528">
    <property type="entry name" value="BPD_transp_1"/>
    <property type="match status" value="1"/>
</dbReference>
<evidence type="ECO:0000259" key="13">
    <source>
        <dbReference type="PROSITE" id="PS50928"/>
    </source>
</evidence>
<evidence type="ECO:0000256" key="8">
    <source>
        <dbReference type="ARBA" id="ARBA00023136"/>
    </source>
</evidence>
<dbReference type="GeneID" id="10277542"/>
<dbReference type="HOGENOM" id="CLU_016047_14_1_2"/>
<evidence type="ECO:0000256" key="5">
    <source>
        <dbReference type="ARBA" id="ARBA00022505"/>
    </source>
</evidence>
<keyword evidence="4" id="KW-1003">Cell membrane</keyword>
<evidence type="ECO:0000256" key="2">
    <source>
        <dbReference type="ARBA" id="ARBA00009306"/>
    </source>
</evidence>
<dbReference type="GO" id="GO:0055085">
    <property type="term" value="P:transmembrane transport"/>
    <property type="evidence" value="ECO:0007669"/>
    <property type="project" value="InterPro"/>
</dbReference>
<keyword evidence="7 12" id="KW-1133">Transmembrane helix</keyword>
<name>F0T5U5_METLA</name>
<evidence type="ECO:0000256" key="4">
    <source>
        <dbReference type="ARBA" id="ARBA00022475"/>
    </source>
</evidence>
<dbReference type="InterPro" id="IPR035906">
    <property type="entry name" value="MetI-like_sf"/>
</dbReference>
<dbReference type="RefSeq" id="WP_013644689.1">
    <property type="nucleotide sequence ID" value="NC_015216.1"/>
</dbReference>
<evidence type="ECO:0000313" key="14">
    <source>
        <dbReference type="EMBL" id="ADZ09338.1"/>
    </source>
</evidence>
<dbReference type="AlphaFoldDB" id="F0T5U5"/>
<dbReference type="STRING" id="877455.Metbo_1093"/>
<dbReference type="OrthoDB" id="11163at2157"/>